<name>A0A5E7E6K5_PSEFL</name>
<evidence type="ECO:0000256" key="6">
    <source>
        <dbReference type="ARBA" id="ARBA00023136"/>
    </source>
</evidence>
<sequence length="397" mass="41965" precursor="true">MNINLALNTRALRRSLTGVGLLLCGTQACQAMNFNSPTSASIESAQMGGASMAFPQSSIIASDNPAGMADLGNRIDGGLQMFFGSFHSSFGNENNKDDFKVRVPIPSGGFNHVLDERMSVGMSVYSIGSGSDYSHEAVPGMGNPDVKTKIAYVNFAPTLSYKVTPDFALGLSVLLGVQQLQARGLVAPGPDGSLALSPSHGIATTTGYGWRVGGLWHINPLLSVGASYSPKMRFGDAKGYKDDLLAIAGGHLDLPEQYGVGVALRVTQDVTLALDYLRIGWGDVGFLNNPQGAGLNSQDVYRVGASWNASKTFTLRAGFKHASEAVDSDHTAANYYSPGILNDSVSAGFTYHLPEQTDISLGYEYHLPDTLHGTGPSTGSNIDAHYSQVLLGIGMKF</sequence>
<proteinExistence type="inferred from homology"/>
<keyword evidence="4" id="KW-0812">Transmembrane</keyword>
<comment type="subcellular location">
    <subcellularLocation>
        <location evidence="1">Cell outer membrane</location>
        <topology evidence="1">Multi-pass membrane protein</topology>
    </subcellularLocation>
</comment>
<organism evidence="9 10">
    <name type="scientific">Pseudomonas fluorescens</name>
    <dbReference type="NCBI Taxonomy" id="294"/>
    <lineage>
        <taxon>Bacteria</taxon>
        <taxon>Pseudomonadati</taxon>
        <taxon>Pseudomonadota</taxon>
        <taxon>Gammaproteobacteria</taxon>
        <taxon>Pseudomonadales</taxon>
        <taxon>Pseudomonadaceae</taxon>
        <taxon>Pseudomonas</taxon>
    </lineage>
</organism>
<dbReference type="AlphaFoldDB" id="A0A5E7E6K5"/>
<evidence type="ECO:0000256" key="4">
    <source>
        <dbReference type="ARBA" id="ARBA00022692"/>
    </source>
</evidence>
<keyword evidence="6" id="KW-0472">Membrane</keyword>
<feature type="chain" id="PRO_5023069941" description="Long-chain fatty acid transport protein" evidence="8">
    <location>
        <begin position="32"/>
        <end position="397"/>
    </location>
</feature>
<evidence type="ECO:0000256" key="1">
    <source>
        <dbReference type="ARBA" id="ARBA00004571"/>
    </source>
</evidence>
<keyword evidence="3" id="KW-1134">Transmembrane beta strand</keyword>
<evidence type="ECO:0000313" key="10">
    <source>
        <dbReference type="Proteomes" id="UP000381093"/>
    </source>
</evidence>
<evidence type="ECO:0000256" key="3">
    <source>
        <dbReference type="ARBA" id="ARBA00022452"/>
    </source>
</evidence>
<evidence type="ECO:0000313" key="9">
    <source>
        <dbReference type="EMBL" id="VVO22237.1"/>
    </source>
</evidence>
<dbReference type="Pfam" id="PF03349">
    <property type="entry name" value="Toluene_X"/>
    <property type="match status" value="1"/>
</dbReference>
<evidence type="ECO:0000256" key="5">
    <source>
        <dbReference type="ARBA" id="ARBA00022729"/>
    </source>
</evidence>
<dbReference type="Proteomes" id="UP000381093">
    <property type="component" value="Unassembled WGS sequence"/>
</dbReference>
<reference evidence="9 10" key="1">
    <citation type="submission" date="2019-09" db="EMBL/GenBank/DDBJ databases">
        <authorList>
            <person name="Chandra G."/>
            <person name="Truman W A."/>
        </authorList>
    </citation>
    <scope>NUCLEOTIDE SEQUENCE [LARGE SCALE GENOMIC DNA]</scope>
    <source>
        <strain evidence="9">PS710</strain>
    </source>
</reference>
<evidence type="ECO:0008006" key="11">
    <source>
        <dbReference type="Google" id="ProtNLM"/>
    </source>
</evidence>
<keyword evidence="5 8" id="KW-0732">Signal</keyword>
<evidence type="ECO:0000256" key="2">
    <source>
        <dbReference type="ARBA" id="ARBA00008163"/>
    </source>
</evidence>
<evidence type="ECO:0000256" key="7">
    <source>
        <dbReference type="ARBA" id="ARBA00023237"/>
    </source>
</evidence>
<protein>
    <recommendedName>
        <fullName evidence="11">Long-chain fatty acid transport protein</fullName>
    </recommendedName>
</protein>
<dbReference type="RefSeq" id="WP_150766298.1">
    <property type="nucleotide sequence ID" value="NZ_CABVHW010000017.1"/>
</dbReference>
<dbReference type="InterPro" id="IPR005017">
    <property type="entry name" value="OMPP1/FadL/TodX"/>
</dbReference>
<feature type="signal peptide" evidence="8">
    <location>
        <begin position="1"/>
        <end position="31"/>
    </location>
</feature>
<dbReference type="Gene3D" id="2.40.160.60">
    <property type="entry name" value="Outer membrane protein transport protein (OMPP1/FadL/TodX)"/>
    <property type="match status" value="1"/>
</dbReference>
<evidence type="ECO:0000256" key="8">
    <source>
        <dbReference type="SAM" id="SignalP"/>
    </source>
</evidence>
<comment type="similarity">
    <text evidence="2">Belongs to the OmpP1/FadL family.</text>
</comment>
<gene>
    <name evidence="9" type="ORF">PS710_04332</name>
</gene>
<dbReference type="GO" id="GO:0009279">
    <property type="term" value="C:cell outer membrane"/>
    <property type="evidence" value="ECO:0007669"/>
    <property type="project" value="UniProtKB-SubCell"/>
</dbReference>
<keyword evidence="7" id="KW-0998">Cell outer membrane</keyword>
<dbReference type="EMBL" id="CABVHW010000017">
    <property type="protein sequence ID" value="VVO22237.1"/>
    <property type="molecule type" value="Genomic_DNA"/>
</dbReference>
<accession>A0A5E7E6K5</accession>
<dbReference type="PANTHER" id="PTHR35093:SF8">
    <property type="entry name" value="OUTER MEMBRANE PROTEIN NMB0088-RELATED"/>
    <property type="match status" value="1"/>
</dbReference>
<dbReference type="PANTHER" id="PTHR35093">
    <property type="entry name" value="OUTER MEMBRANE PROTEIN NMB0088-RELATED"/>
    <property type="match status" value="1"/>
</dbReference>
<dbReference type="SUPFAM" id="SSF56935">
    <property type="entry name" value="Porins"/>
    <property type="match status" value="1"/>
</dbReference>
<dbReference type="GO" id="GO:0015483">
    <property type="term" value="F:long-chain fatty acid transporting porin activity"/>
    <property type="evidence" value="ECO:0007669"/>
    <property type="project" value="TreeGrafter"/>
</dbReference>